<dbReference type="Proteomes" id="UP000007148">
    <property type="component" value="Unassembled WGS sequence"/>
</dbReference>
<dbReference type="InterPro" id="IPR012334">
    <property type="entry name" value="Pectin_lyas_fold"/>
</dbReference>
<accession>G4TGD2</accession>
<sequence length="85" mass="8667">MVLFVALAVLFGVVTLAVPGVAPFASAIGSPFGYTRCESYTLSATTGGASGVTVTPTTNAELITYLSDSTALCSIYEALMPLLTI</sequence>
<name>G4TGD2_SERID</name>
<keyword evidence="3" id="KW-1185">Reference proteome</keyword>
<feature type="signal peptide" evidence="1">
    <location>
        <begin position="1"/>
        <end position="17"/>
    </location>
</feature>
<dbReference type="HOGENOM" id="CLU_2513474_0_0_1"/>
<feature type="chain" id="PRO_5003468500" evidence="1">
    <location>
        <begin position="18"/>
        <end position="85"/>
    </location>
</feature>
<proteinExistence type="predicted"/>
<keyword evidence="1" id="KW-0732">Signal</keyword>
<comment type="caution">
    <text evidence="2">The sequence shown here is derived from an EMBL/GenBank/DDBJ whole genome shotgun (WGS) entry which is preliminary data.</text>
</comment>
<evidence type="ECO:0000313" key="3">
    <source>
        <dbReference type="Proteomes" id="UP000007148"/>
    </source>
</evidence>
<dbReference type="InParanoid" id="G4TGD2"/>
<gene>
    <name evidence="2" type="ORF">PIIN_04301</name>
</gene>
<dbReference type="Gene3D" id="2.160.20.10">
    <property type="entry name" value="Single-stranded right-handed beta-helix, Pectin lyase-like"/>
    <property type="match status" value="1"/>
</dbReference>
<evidence type="ECO:0000256" key="1">
    <source>
        <dbReference type="SAM" id="SignalP"/>
    </source>
</evidence>
<organism evidence="2 3">
    <name type="scientific">Serendipita indica (strain DSM 11827)</name>
    <name type="common">Root endophyte fungus</name>
    <name type="synonym">Piriformospora indica</name>
    <dbReference type="NCBI Taxonomy" id="1109443"/>
    <lineage>
        <taxon>Eukaryota</taxon>
        <taxon>Fungi</taxon>
        <taxon>Dikarya</taxon>
        <taxon>Basidiomycota</taxon>
        <taxon>Agaricomycotina</taxon>
        <taxon>Agaricomycetes</taxon>
        <taxon>Sebacinales</taxon>
        <taxon>Serendipitaceae</taxon>
        <taxon>Serendipita</taxon>
    </lineage>
</organism>
<reference evidence="2 3" key="1">
    <citation type="journal article" date="2011" name="PLoS Pathog.">
        <title>Endophytic Life Strategies Decoded by Genome and Transcriptome Analyses of the Mutualistic Root Symbiont Piriformospora indica.</title>
        <authorList>
            <person name="Zuccaro A."/>
            <person name="Lahrmann U."/>
            <person name="Guldener U."/>
            <person name="Langen G."/>
            <person name="Pfiffi S."/>
            <person name="Biedenkopf D."/>
            <person name="Wong P."/>
            <person name="Samans B."/>
            <person name="Grimm C."/>
            <person name="Basiewicz M."/>
            <person name="Murat C."/>
            <person name="Martin F."/>
            <person name="Kogel K.H."/>
        </authorList>
    </citation>
    <scope>NUCLEOTIDE SEQUENCE [LARGE SCALE GENOMIC DNA]</scope>
    <source>
        <strain evidence="2 3">DSM 11827</strain>
    </source>
</reference>
<protein>
    <submittedName>
        <fullName evidence="2">Uncharacterized protein</fullName>
    </submittedName>
</protein>
<evidence type="ECO:0000313" key="2">
    <source>
        <dbReference type="EMBL" id="CCA70362.1"/>
    </source>
</evidence>
<dbReference type="AlphaFoldDB" id="G4TGD2"/>
<dbReference type="EMBL" id="CAFZ01000080">
    <property type="protein sequence ID" value="CCA70362.1"/>
    <property type="molecule type" value="Genomic_DNA"/>
</dbReference>